<feature type="transmembrane region" description="Helical" evidence="1">
    <location>
        <begin position="52"/>
        <end position="72"/>
    </location>
</feature>
<evidence type="ECO:0000313" key="2">
    <source>
        <dbReference type="EMBL" id="CAL59284.1"/>
    </source>
</evidence>
<proteinExistence type="predicted"/>
<organism evidence="2 3">
    <name type="scientific">Mycoplasmopsis agalactiae (strain NCTC 10123 / CIP 59.7 / PG2)</name>
    <name type="common">Mycoplasma agalactiae</name>
    <dbReference type="NCBI Taxonomy" id="347257"/>
    <lineage>
        <taxon>Bacteria</taxon>
        <taxon>Bacillati</taxon>
        <taxon>Mycoplasmatota</taxon>
        <taxon>Mycoplasmoidales</taxon>
        <taxon>Metamycoplasmataceae</taxon>
        <taxon>Mycoplasmopsis</taxon>
    </lineage>
</organism>
<accession>A5IZ25</accession>
<name>A5IZ25_MYCAP</name>
<dbReference type="Proteomes" id="UP000007065">
    <property type="component" value="Chromosome"/>
</dbReference>
<evidence type="ECO:0000256" key="1">
    <source>
        <dbReference type="SAM" id="Phobius"/>
    </source>
</evidence>
<dbReference type="HOGENOM" id="CLU_2479963_0_0_14"/>
<sequence>MIIISVSNIVFSFSTISWNKIQLFFIAANCSWNLTNITNNFIRNLRFFVSHIISYIWVLVSNIFYLNINIILNNKTLLFLIICFAYI</sequence>
<gene>
    <name evidence="2" type="ordered locus">MAG5840</name>
</gene>
<dbReference type="STRING" id="347257.MAG5840"/>
<dbReference type="AlphaFoldDB" id="A5IZ25"/>
<keyword evidence="1" id="KW-0472">Membrane</keyword>
<dbReference type="EMBL" id="CU179680">
    <property type="protein sequence ID" value="CAL59284.1"/>
    <property type="molecule type" value="Genomic_DNA"/>
</dbReference>
<evidence type="ECO:0000313" key="3">
    <source>
        <dbReference type="Proteomes" id="UP000007065"/>
    </source>
</evidence>
<protein>
    <submittedName>
        <fullName evidence="2">Uncharacterized protein</fullName>
    </submittedName>
</protein>
<dbReference type="KEGG" id="maa:MAG5840"/>
<keyword evidence="1" id="KW-1133">Transmembrane helix</keyword>
<reference evidence="3" key="1">
    <citation type="journal article" date="2007" name="PLoS Genet.">
        <title>Being pathogenic, plastic, and sexual while living with a nearly minimal bacterial genome.</title>
        <authorList>
            <person name="Sirand-Pugnet P."/>
            <person name="Lartigue C."/>
            <person name="Marenda M."/>
            <person name="Jacob D."/>
            <person name="Barre A."/>
            <person name="Barbe V."/>
            <person name="Schenowitz C."/>
            <person name="Mangenot S."/>
            <person name="Couloux A."/>
            <person name="Segurens B."/>
            <person name="de Daruvar A."/>
            <person name="Blanchard A."/>
            <person name="Citti C."/>
        </authorList>
    </citation>
    <scope>NUCLEOTIDE SEQUENCE [LARGE SCALE GENOMIC DNA]</scope>
    <source>
        <strain evidence="3">PG2</strain>
    </source>
</reference>
<keyword evidence="3" id="KW-1185">Reference proteome</keyword>
<keyword evidence="1" id="KW-0812">Transmembrane</keyword>